<feature type="binding site" evidence="11">
    <location>
        <position position="113"/>
    </location>
    <ligand>
        <name>K(+)</name>
        <dbReference type="ChEBI" id="CHEBI:29103"/>
    </ligand>
</feature>
<feature type="binding site" evidence="11">
    <location>
        <position position="433"/>
    </location>
    <ligand>
        <name>K(+)</name>
        <dbReference type="ChEBI" id="CHEBI:29103"/>
    </ligand>
</feature>
<keyword evidence="11" id="KW-0479">Metal-binding</keyword>
<evidence type="ECO:0000256" key="3">
    <source>
        <dbReference type="ARBA" id="ARBA00022475"/>
    </source>
</evidence>
<dbReference type="PIRSF" id="PIRSF006247">
    <property type="entry name" value="TrkH"/>
    <property type="match status" value="1"/>
</dbReference>
<evidence type="ECO:0000256" key="12">
    <source>
        <dbReference type="SAM" id="Phobius"/>
    </source>
</evidence>
<dbReference type="EMBL" id="JACICD010000008">
    <property type="protein sequence ID" value="MBB3773113.1"/>
    <property type="molecule type" value="Genomic_DNA"/>
</dbReference>
<accession>A0A839ZE79</accession>
<keyword evidence="14" id="KW-1185">Reference proteome</keyword>
<dbReference type="Pfam" id="PF02386">
    <property type="entry name" value="TrkH"/>
    <property type="match status" value="1"/>
</dbReference>
<comment type="similarity">
    <text evidence="10">Belongs to the TrkH potassium transport family.</text>
</comment>
<dbReference type="GO" id="GO:0046872">
    <property type="term" value="F:metal ion binding"/>
    <property type="evidence" value="ECO:0007669"/>
    <property type="project" value="UniProtKB-KW"/>
</dbReference>
<feature type="transmembrane region" description="Helical" evidence="12">
    <location>
        <begin position="301"/>
        <end position="320"/>
    </location>
</feature>
<comment type="function">
    <text evidence="10">Low-affinity potassium transport system. Interacts with Trk system potassium uptake protein TrkA.</text>
</comment>
<evidence type="ECO:0000256" key="4">
    <source>
        <dbReference type="ARBA" id="ARBA00022538"/>
    </source>
</evidence>
<feature type="transmembrane region" description="Helical" evidence="12">
    <location>
        <begin position="419"/>
        <end position="442"/>
    </location>
</feature>
<name>A0A839ZE79_9HYPH</name>
<feature type="transmembrane region" description="Helical" evidence="12">
    <location>
        <begin position="37"/>
        <end position="58"/>
    </location>
</feature>
<keyword evidence="9 10" id="KW-0472">Membrane</keyword>
<feature type="transmembrane region" description="Helical" evidence="12">
    <location>
        <begin position="183"/>
        <end position="207"/>
    </location>
</feature>
<dbReference type="PANTHER" id="PTHR32024:SF3">
    <property type="entry name" value="TRK SYSTEM POTASSIUM UPTAKE PROTEIN"/>
    <property type="match status" value="1"/>
</dbReference>
<gene>
    <name evidence="13" type="ORF">FHS55_003744</name>
</gene>
<evidence type="ECO:0000256" key="8">
    <source>
        <dbReference type="ARBA" id="ARBA00023065"/>
    </source>
</evidence>
<evidence type="ECO:0000313" key="13">
    <source>
        <dbReference type="EMBL" id="MBB3773113.1"/>
    </source>
</evidence>
<feature type="transmembrane region" description="Helical" evidence="12">
    <location>
        <begin position="332"/>
        <end position="351"/>
    </location>
</feature>
<evidence type="ECO:0000256" key="9">
    <source>
        <dbReference type="ARBA" id="ARBA00023136"/>
    </source>
</evidence>
<dbReference type="GO" id="GO:0005886">
    <property type="term" value="C:plasma membrane"/>
    <property type="evidence" value="ECO:0007669"/>
    <property type="project" value="UniProtKB-SubCell"/>
</dbReference>
<dbReference type="InterPro" id="IPR003445">
    <property type="entry name" value="Cat_transpt"/>
</dbReference>
<dbReference type="PANTHER" id="PTHR32024">
    <property type="entry name" value="TRK SYSTEM POTASSIUM UPTAKE PROTEIN TRKG-RELATED"/>
    <property type="match status" value="1"/>
</dbReference>
<dbReference type="GO" id="GO:0015379">
    <property type="term" value="F:potassium:chloride symporter activity"/>
    <property type="evidence" value="ECO:0007669"/>
    <property type="project" value="InterPro"/>
</dbReference>
<dbReference type="InterPro" id="IPR004772">
    <property type="entry name" value="TrkH"/>
</dbReference>
<reference evidence="13 14" key="1">
    <citation type="submission" date="2020-08" db="EMBL/GenBank/DDBJ databases">
        <title>Genomic Encyclopedia of Type Strains, Phase IV (KMG-IV): sequencing the most valuable type-strain genomes for metagenomic binning, comparative biology and taxonomic classification.</title>
        <authorList>
            <person name="Goeker M."/>
        </authorList>
    </citation>
    <scope>NUCLEOTIDE SEQUENCE [LARGE SCALE GENOMIC DNA]</scope>
    <source>
        <strain evidence="13 14">DSM 5895</strain>
    </source>
</reference>
<keyword evidence="10" id="KW-0997">Cell inner membrane</keyword>
<proteinExistence type="inferred from homology"/>
<evidence type="ECO:0000256" key="10">
    <source>
        <dbReference type="PIRNR" id="PIRNR006247"/>
    </source>
</evidence>
<feature type="binding site" evidence="11">
    <location>
        <position position="432"/>
    </location>
    <ligand>
        <name>K(+)</name>
        <dbReference type="ChEBI" id="CHEBI:29103"/>
    </ligand>
</feature>
<evidence type="ECO:0000256" key="5">
    <source>
        <dbReference type="ARBA" id="ARBA00022692"/>
    </source>
</evidence>
<feature type="binding site" evidence="11">
    <location>
        <position position="316"/>
    </location>
    <ligand>
        <name>K(+)</name>
        <dbReference type="ChEBI" id="CHEBI:29103"/>
    </ligand>
</feature>
<keyword evidence="8 10" id="KW-0406">Ion transport</keyword>
<dbReference type="Proteomes" id="UP000533469">
    <property type="component" value="Unassembled WGS sequence"/>
</dbReference>
<feature type="transmembrane region" description="Helical" evidence="12">
    <location>
        <begin position="454"/>
        <end position="477"/>
    </location>
</feature>
<feature type="transmembrane region" description="Helical" evidence="12">
    <location>
        <begin position="272"/>
        <end position="295"/>
    </location>
</feature>
<evidence type="ECO:0000256" key="7">
    <source>
        <dbReference type="ARBA" id="ARBA00022989"/>
    </source>
</evidence>
<evidence type="ECO:0000256" key="6">
    <source>
        <dbReference type="ARBA" id="ARBA00022958"/>
    </source>
</evidence>
<keyword evidence="6 10" id="KW-0630">Potassium</keyword>
<feature type="transmembrane region" description="Helical" evidence="12">
    <location>
        <begin position="7"/>
        <end position="31"/>
    </location>
</feature>
<evidence type="ECO:0000256" key="1">
    <source>
        <dbReference type="ARBA" id="ARBA00004651"/>
    </source>
</evidence>
<feature type="transmembrane region" description="Helical" evidence="12">
    <location>
        <begin position="135"/>
        <end position="162"/>
    </location>
</feature>
<feature type="binding site" evidence="11">
    <location>
        <position position="112"/>
    </location>
    <ligand>
        <name>K(+)</name>
        <dbReference type="ChEBI" id="CHEBI:29103"/>
    </ligand>
</feature>
<feature type="binding site" evidence="11">
    <location>
        <position position="220"/>
    </location>
    <ligand>
        <name>K(+)</name>
        <dbReference type="ChEBI" id="CHEBI:29103"/>
    </ligand>
</feature>
<evidence type="ECO:0000256" key="2">
    <source>
        <dbReference type="ARBA" id="ARBA00022448"/>
    </source>
</evidence>
<organism evidence="13 14">
    <name type="scientific">Ancylobacter tetraedralis</name>
    <dbReference type="NCBI Taxonomy" id="217068"/>
    <lineage>
        <taxon>Bacteria</taxon>
        <taxon>Pseudomonadati</taxon>
        <taxon>Pseudomonadota</taxon>
        <taxon>Alphaproteobacteria</taxon>
        <taxon>Hyphomicrobiales</taxon>
        <taxon>Xanthobacteraceae</taxon>
        <taxon>Ancylobacter</taxon>
    </lineage>
</organism>
<keyword evidence="5 12" id="KW-0812">Transmembrane</keyword>
<keyword evidence="2 10" id="KW-0813">Transport</keyword>
<protein>
    <recommendedName>
        <fullName evidence="10">Trk system potassium uptake protein</fullName>
    </recommendedName>
</protein>
<comment type="subcellular location">
    <subcellularLocation>
        <location evidence="10">Cell inner membrane</location>
        <topology evidence="10">Multi-pass membrane protein</topology>
    </subcellularLocation>
    <subcellularLocation>
        <location evidence="1">Cell membrane</location>
        <topology evidence="1">Multi-pass membrane protein</topology>
    </subcellularLocation>
</comment>
<comment type="caution">
    <text evidence="13">The sequence shown here is derived from an EMBL/GenBank/DDBJ whole genome shotgun (WGS) entry which is preliminary data.</text>
</comment>
<keyword evidence="3 10" id="KW-1003">Cell membrane</keyword>
<sequence>MIDLRPIAAILGVLLAVLGTTMMIPAMVDIVAGKGDFLVYVAAAVITAFVGFSLWLAGRNSAVERLDLRQAFVLTAASWVLLSAFAAIPFMWSETDLPFVDAYFEAMSGLTTTGATVISHLDTRPPGILIWRAFLHWYGGIGIIVMAMALLPMLQIGGMQLFRAESSDKSEKVLPRAAQMAKSIVGTYVLLSLACAVTYIVCGMSVFDAVAHAMATISTGGFSTHDASIGYFHSPAIEYAAIFFMLAGALPFVLYVRVLAGDFSRMVANTEVRLFLGLVAFFTVITTFEQVSGGIAVGETALRQGLFNVVSIMSTTGFVATDYTQWGPPTEALYFILLFLGACTGSTAGGMKTFRIAILGSALVQHLKRIIYPNGVFPVRYGGQPIGDDVVASVLSFAFLYLTSFMLIAIAINALGFDLITAFSASITAVANVGPGLGTVVGPAQNFAGLPDHVIWLLSFGMLMGRLELFTVLVLFLPSFWRR</sequence>
<feature type="binding site" evidence="11">
    <location>
        <position position="315"/>
    </location>
    <ligand>
        <name>K(+)</name>
        <dbReference type="ChEBI" id="CHEBI:29103"/>
    </ligand>
</feature>
<keyword evidence="4 10" id="KW-0633">Potassium transport</keyword>
<evidence type="ECO:0000313" key="14">
    <source>
        <dbReference type="Proteomes" id="UP000533469"/>
    </source>
</evidence>
<keyword evidence="7 12" id="KW-1133">Transmembrane helix</keyword>
<feature type="transmembrane region" description="Helical" evidence="12">
    <location>
        <begin position="239"/>
        <end position="260"/>
    </location>
</feature>
<dbReference type="RefSeq" id="WP_183191268.1">
    <property type="nucleotide sequence ID" value="NZ_JACICD010000008.1"/>
</dbReference>
<feature type="transmembrane region" description="Helical" evidence="12">
    <location>
        <begin position="70"/>
        <end position="92"/>
    </location>
</feature>
<evidence type="ECO:0000256" key="11">
    <source>
        <dbReference type="PIRSR" id="PIRSR006247-1"/>
    </source>
</evidence>
<dbReference type="AlphaFoldDB" id="A0A839ZE79"/>
<feature type="transmembrane region" description="Helical" evidence="12">
    <location>
        <begin position="390"/>
        <end position="412"/>
    </location>
</feature>